<dbReference type="RefSeq" id="WP_092635101.1">
    <property type="nucleotide sequence ID" value="NZ_FNQT01000003.1"/>
</dbReference>
<dbReference type="EMBL" id="FNQT01000003">
    <property type="protein sequence ID" value="SEA22055.1"/>
    <property type="molecule type" value="Genomic_DNA"/>
</dbReference>
<dbReference type="STRING" id="555874.SAMN04488065_2317"/>
<evidence type="ECO:0008006" key="3">
    <source>
        <dbReference type="Google" id="ProtNLM"/>
    </source>
</evidence>
<dbReference type="OrthoDB" id="303349at2157"/>
<reference evidence="1 2" key="1">
    <citation type="submission" date="2016-10" db="EMBL/GenBank/DDBJ databases">
        <authorList>
            <person name="de Groot N.N."/>
        </authorList>
    </citation>
    <scope>NUCLEOTIDE SEQUENCE [LARGE SCALE GENOMIC DNA]</scope>
    <source>
        <strain evidence="1 2">CGMCC 1.8712</strain>
    </source>
</reference>
<evidence type="ECO:0000313" key="2">
    <source>
        <dbReference type="Proteomes" id="UP000236755"/>
    </source>
</evidence>
<dbReference type="PROSITE" id="PS51257">
    <property type="entry name" value="PROKAR_LIPOPROTEIN"/>
    <property type="match status" value="1"/>
</dbReference>
<proteinExistence type="predicted"/>
<keyword evidence="2" id="KW-1185">Reference proteome</keyword>
<gene>
    <name evidence="1" type="ORF">SAMN04488065_2317</name>
</gene>
<dbReference type="Proteomes" id="UP000236755">
    <property type="component" value="Unassembled WGS sequence"/>
</dbReference>
<accession>A0A1H3ZEJ2</accession>
<organism evidence="1 2">
    <name type="scientific">Haloplanus vescus</name>
    <dbReference type="NCBI Taxonomy" id="555874"/>
    <lineage>
        <taxon>Archaea</taxon>
        <taxon>Methanobacteriati</taxon>
        <taxon>Methanobacteriota</taxon>
        <taxon>Stenosarchaea group</taxon>
        <taxon>Halobacteria</taxon>
        <taxon>Halobacteriales</taxon>
        <taxon>Haloferacaceae</taxon>
        <taxon>Haloplanus</taxon>
    </lineage>
</organism>
<dbReference type="AlphaFoldDB" id="A0A1H3ZEJ2"/>
<sequence>MSSRRDVIGGLGLAFVTGLAGCSALNSPDPTVVDTEVDGGIDSLFGDTDIYVVVQNDGGAGDVDVTLELLDSEGTVLLDETQTVEFDADERKRVTFSVDVPEDAEEMNATATAA</sequence>
<protein>
    <recommendedName>
        <fullName evidence="3">Tat (Twin-arginine translocation) pathway signal sequence</fullName>
    </recommendedName>
</protein>
<name>A0A1H3ZEJ2_9EURY</name>
<evidence type="ECO:0000313" key="1">
    <source>
        <dbReference type="EMBL" id="SEA22055.1"/>
    </source>
</evidence>